<organism evidence="2 3">
    <name type="scientific">Popillia japonica</name>
    <name type="common">Japanese beetle</name>
    <dbReference type="NCBI Taxonomy" id="7064"/>
    <lineage>
        <taxon>Eukaryota</taxon>
        <taxon>Metazoa</taxon>
        <taxon>Ecdysozoa</taxon>
        <taxon>Arthropoda</taxon>
        <taxon>Hexapoda</taxon>
        <taxon>Insecta</taxon>
        <taxon>Pterygota</taxon>
        <taxon>Neoptera</taxon>
        <taxon>Endopterygota</taxon>
        <taxon>Coleoptera</taxon>
        <taxon>Polyphaga</taxon>
        <taxon>Scarabaeiformia</taxon>
        <taxon>Scarabaeidae</taxon>
        <taxon>Rutelinae</taxon>
        <taxon>Popillia</taxon>
    </lineage>
</organism>
<dbReference type="PANTHER" id="PTHR47055:SF3">
    <property type="entry name" value="PHORBOL-ESTER_DAG-TYPE DOMAIN-CONTAINING PROTEIN"/>
    <property type="match status" value="1"/>
</dbReference>
<dbReference type="Proteomes" id="UP001458880">
    <property type="component" value="Unassembled WGS sequence"/>
</dbReference>
<dbReference type="InterPro" id="IPR029526">
    <property type="entry name" value="PGBD"/>
</dbReference>
<evidence type="ECO:0000313" key="3">
    <source>
        <dbReference type="Proteomes" id="UP001458880"/>
    </source>
</evidence>
<reference evidence="2 3" key="1">
    <citation type="journal article" date="2024" name="BMC Genomics">
        <title>De novo assembly and annotation of Popillia japonica's genome with initial clues to its potential as an invasive pest.</title>
        <authorList>
            <person name="Cucini C."/>
            <person name="Boschi S."/>
            <person name="Funari R."/>
            <person name="Cardaioli E."/>
            <person name="Iannotti N."/>
            <person name="Marturano G."/>
            <person name="Paoli F."/>
            <person name="Bruttini M."/>
            <person name="Carapelli A."/>
            <person name="Frati F."/>
            <person name="Nardi F."/>
        </authorList>
    </citation>
    <scope>NUCLEOTIDE SEQUENCE [LARGE SCALE GENOMIC DNA]</scope>
    <source>
        <strain evidence="2">DMR45628</strain>
    </source>
</reference>
<dbReference type="Pfam" id="PF13843">
    <property type="entry name" value="DDE_Tnp_1_7"/>
    <property type="match status" value="1"/>
</dbReference>
<dbReference type="EMBL" id="JASPKY010000178">
    <property type="protein sequence ID" value="KAK9727485.1"/>
    <property type="molecule type" value="Genomic_DNA"/>
</dbReference>
<dbReference type="PANTHER" id="PTHR47055">
    <property type="entry name" value="DDE_TNP_1_7 DOMAIN-CONTAINING PROTEIN"/>
    <property type="match status" value="1"/>
</dbReference>
<dbReference type="GO" id="GO:0043565">
    <property type="term" value="F:sequence-specific DNA binding"/>
    <property type="evidence" value="ECO:0007669"/>
    <property type="project" value="TreeGrafter"/>
</dbReference>
<feature type="domain" description="PiggyBac transposable element-derived protein" evidence="1">
    <location>
        <begin position="1"/>
        <end position="243"/>
    </location>
</feature>
<proteinExistence type="predicted"/>
<dbReference type="InterPro" id="IPR052638">
    <property type="entry name" value="PiggyBac_TE-derived"/>
</dbReference>
<comment type="caution">
    <text evidence="2">The sequence shown here is derived from an EMBL/GenBank/DDBJ whole genome shotgun (WGS) entry which is preliminary data.</text>
</comment>
<evidence type="ECO:0000259" key="1">
    <source>
        <dbReference type="Pfam" id="PF13843"/>
    </source>
</evidence>
<dbReference type="AlphaFoldDB" id="A0AAW1KXN3"/>
<keyword evidence="3" id="KW-1185">Reference proteome</keyword>
<sequence>MFFDEDIIEHIVTETNRYASQKNKPDNISSQELKCFLGVLIISGYIQLPRRRMFWEREKDTHNDLVASAISRDRFEFLMIHLHLTDNTIDKNDRFAKMRPLFTHLNKIFLKFATLQESHSVDEAMVPYYGRHGCKQYIHGKPIRYGFKLWMGCTRLEYVNWFEPYQGATTHTGTEYRHLGVGAGVVLTYADTLKSKWPDAEFHLYFDNFFNSIPLLTTLSKKNLRGTGTIRTNRIPNNPFSLTSMKKKLVATMSPECANH</sequence>
<protein>
    <submittedName>
        <fullName evidence="2">Transposase IS4</fullName>
    </submittedName>
</protein>
<evidence type="ECO:0000313" key="2">
    <source>
        <dbReference type="EMBL" id="KAK9727485.1"/>
    </source>
</evidence>
<name>A0AAW1KXN3_POPJA</name>
<gene>
    <name evidence="2" type="ORF">QE152_g19147</name>
</gene>
<accession>A0AAW1KXN3</accession>